<dbReference type="SMART" id="SM00903">
    <property type="entry name" value="Flavin_Reduct"/>
    <property type="match status" value="1"/>
</dbReference>
<dbReference type="RefSeq" id="WP_307687003.1">
    <property type="nucleotide sequence ID" value="NZ_JAUSRD010000021.1"/>
</dbReference>
<keyword evidence="1" id="KW-0560">Oxidoreductase</keyword>
<dbReference type="PANTHER" id="PTHR30466">
    <property type="entry name" value="FLAVIN REDUCTASE"/>
    <property type="match status" value="1"/>
</dbReference>
<comment type="caution">
    <text evidence="3">The sequence shown here is derived from an EMBL/GenBank/DDBJ whole genome shotgun (WGS) entry which is preliminary data.</text>
</comment>
<proteinExistence type="predicted"/>
<name>A0AAW8D860_9BURK</name>
<dbReference type="InterPro" id="IPR002563">
    <property type="entry name" value="Flavin_Rdtase-like_dom"/>
</dbReference>
<dbReference type="PANTHER" id="PTHR30466:SF1">
    <property type="entry name" value="FMN REDUCTASE (NADH) RUTF"/>
    <property type="match status" value="1"/>
</dbReference>
<accession>A0AAW8D860</accession>
<reference evidence="3" key="1">
    <citation type="submission" date="2023-07" db="EMBL/GenBank/DDBJ databases">
        <title>Sorghum-associated microbial communities from plants grown in Nebraska, USA.</title>
        <authorList>
            <person name="Schachtman D."/>
        </authorList>
    </citation>
    <scope>NUCLEOTIDE SEQUENCE</scope>
    <source>
        <strain evidence="3">DS3754</strain>
    </source>
</reference>
<feature type="domain" description="Flavin reductase like" evidence="2">
    <location>
        <begin position="14"/>
        <end position="159"/>
    </location>
</feature>
<dbReference type="AlphaFoldDB" id="A0AAW8D860"/>
<gene>
    <name evidence="3" type="ORF">J2W31_005999</name>
</gene>
<evidence type="ECO:0000259" key="2">
    <source>
        <dbReference type="SMART" id="SM00903"/>
    </source>
</evidence>
<evidence type="ECO:0000313" key="3">
    <source>
        <dbReference type="EMBL" id="MDP9896858.1"/>
    </source>
</evidence>
<dbReference type="Proteomes" id="UP001242045">
    <property type="component" value="Unassembled WGS sequence"/>
</dbReference>
<dbReference type="Pfam" id="PF01613">
    <property type="entry name" value="Flavin_Reduct"/>
    <property type="match status" value="1"/>
</dbReference>
<dbReference type="GO" id="GO:0010181">
    <property type="term" value="F:FMN binding"/>
    <property type="evidence" value="ECO:0007669"/>
    <property type="project" value="InterPro"/>
</dbReference>
<dbReference type="EMBL" id="JAUSRD010000021">
    <property type="protein sequence ID" value="MDP9896858.1"/>
    <property type="molecule type" value="Genomic_DNA"/>
</dbReference>
<organism evidence="3 4">
    <name type="scientific">Variovorax boronicumulans</name>
    <dbReference type="NCBI Taxonomy" id="436515"/>
    <lineage>
        <taxon>Bacteria</taxon>
        <taxon>Pseudomonadati</taxon>
        <taxon>Pseudomonadota</taxon>
        <taxon>Betaproteobacteria</taxon>
        <taxon>Burkholderiales</taxon>
        <taxon>Comamonadaceae</taxon>
        <taxon>Variovorax</taxon>
    </lineage>
</organism>
<dbReference type="InterPro" id="IPR012349">
    <property type="entry name" value="Split_barrel_FMN-bd"/>
</dbReference>
<dbReference type="SUPFAM" id="SSF50475">
    <property type="entry name" value="FMN-binding split barrel"/>
    <property type="match status" value="1"/>
</dbReference>
<evidence type="ECO:0000256" key="1">
    <source>
        <dbReference type="ARBA" id="ARBA00023002"/>
    </source>
</evidence>
<sequence length="165" mass="17562">MRSEDLTADFKHAMRRLASTVAIVTSGRDSEWTGMVATAVTSVAADPPTLLVVVNRSASLSPVLAQSGHFCVNLLSQRHASIVGAFSGKKKGLERFAGGGWSACDEGFPVLEDAVASLVCKTVHALELATHTIFVGEVRDVHCHDEIDPLIWVDGHLARAESVSI</sequence>
<dbReference type="Gene3D" id="2.30.110.10">
    <property type="entry name" value="Electron Transport, Fmn-binding Protein, Chain A"/>
    <property type="match status" value="1"/>
</dbReference>
<dbReference type="GO" id="GO:0042602">
    <property type="term" value="F:riboflavin reductase (NADPH) activity"/>
    <property type="evidence" value="ECO:0007669"/>
    <property type="project" value="TreeGrafter"/>
</dbReference>
<dbReference type="GO" id="GO:0006208">
    <property type="term" value="P:pyrimidine nucleobase catabolic process"/>
    <property type="evidence" value="ECO:0007669"/>
    <property type="project" value="TreeGrafter"/>
</dbReference>
<dbReference type="InterPro" id="IPR050268">
    <property type="entry name" value="NADH-dep_flavin_reductase"/>
</dbReference>
<protein>
    <submittedName>
        <fullName evidence="3">Flavin reductase (DIM6/NTAB) family NADH-FMN oxidoreductase RutF</fullName>
    </submittedName>
</protein>
<evidence type="ECO:0000313" key="4">
    <source>
        <dbReference type="Proteomes" id="UP001242045"/>
    </source>
</evidence>